<dbReference type="Gene3D" id="1.20.1270.60">
    <property type="entry name" value="Arfaptin homology (AH) domain/BAR domain"/>
    <property type="match status" value="1"/>
</dbReference>
<dbReference type="EMBL" id="GBBI01000450">
    <property type="protein sequence ID" value="JAC18262.1"/>
    <property type="molecule type" value="mRNA"/>
</dbReference>
<organism evidence="2">
    <name type="scientific">Triatoma infestans</name>
    <name type="common">Assassin bug</name>
    <dbReference type="NCBI Taxonomy" id="30076"/>
    <lineage>
        <taxon>Eukaryota</taxon>
        <taxon>Metazoa</taxon>
        <taxon>Ecdysozoa</taxon>
        <taxon>Arthropoda</taxon>
        <taxon>Hexapoda</taxon>
        <taxon>Insecta</taxon>
        <taxon>Pterygota</taxon>
        <taxon>Neoptera</taxon>
        <taxon>Paraneoptera</taxon>
        <taxon>Hemiptera</taxon>
        <taxon>Heteroptera</taxon>
        <taxon>Panheteroptera</taxon>
        <taxon>Cimicomorpha</taxon>
        <taxon>Reduviidae</taxon>
        <taxon>Triatominae</taxon>
        <taxon>Triatoma</taxon>
    </lineage>
</organism>
<name>A0A023F9V5_TRIIF</name>
<accession>A0A023F9V5</accession>
<keyword evidence="1" id="KW-0175">Coiled coil</keyword>
<sequence length="348" mass="38842">MDKANKALRRSGIRLRSVKSGHSCLKLIISDWKESKNAYRSYISNQETAWSDIVKWASTEHNRGLREVLDHVVQLQALWTDVQTQFIIALKKYQHQFETILESEMQLDKSRATLNSYEMKEAKLSKELRKASSKSSVDDLKQIEEKLADIKIAIQNAQVEVASNTTENESIKMLLMKEGLVSLSQQYVEFAEKTAMIFKAQRTVAATLPDANCSVQEMKFNGGETCAATVAQVKKDLRNYSSGQSSVPASPPPYYPPADSLASLPPSASYFENPPRYCNLLAGDLPQPEQSPYHLAGSPQQQQNCQSPCYTNTTEATVTAGATSHYYDSPPDSYGNLSAQLQQLRLDQ</sequence>
<feature type="coiled-coil region" evidence="1">
    <location>
        <begin position="107"/>
        <end position="160"/>
    </location>
</feature>
<protein>
    <submittedName>
        <fullName evidence="2">Putative myosin-i heavy chain-like protein</fullName>
    </submittedName>
</protein>
<proteinExistence type="evidence at transcript level"/>
<evidence type="ECO:0000256" key="1">
    <source>
        <dbReference type="SAM" id="Coils"/>
    </source>
</evidence>
<dbReference type="AlphaFoldDB" id="A0A023F9V5"/>
<dbReference type="InterPro" id="IPR027267">
    <property type="entry name" value="AH/BAR_dom_sf"/>
</dbReference>
<evidence type="ECO:0000313" key="2">
    <source>
        <dbReference type="EMBL" id="JAC18262.1"/>
    </source>
</evidence>
<reference evidence="2" key="1">
    <citation type="journal article" date="2014" name="PLoS Negl. Trop. Dis.">
        <title>An updated insight into the Sialotranscriptome of Triatoma infestans: developmental stage and geographic variations.</title>
        <authorList>
            <person name="Schwarz A."/>
            <person name="Medrano-Mercado N."/>
            <person name="Schaub G.A."/>
            <person name="Struchiner C.J."/>
            <person name="Bargues M.D."/>
            <person name="Levy M.Z."/>
            <person name="Ribeiro J.M."/>
        </authorList>
    </citation>
    <scope>NUCLEOTIDE SEQUENCE</scope>
    <source>
        <strain evidence="2">Chile</strain>
        <tissue evidence="2">Salivary glands</tissue>
    </source>
</reference>